<dbReference type="EMBL" id="AOKG01001630">
    <property type="protein sequence ID" value="EPN46682.1"/>
    <property type="molecule type" value="Genomic_DNA"/>
</dbReference>
<accession>S6TXF1</accession>
<comment type="caution">
    <text evidence="1">The sequence shown here is derived from an EMBL/GenBank/DDBJ whole genome shotgun (WGS) entry which is preliminary data.</text>
</comment>
<gene>
    <name evidence="1" type="ORF">A244_23465</name>
</gene>
<evidence type="ECO:0000313" key="2">
    <source>
        <dbReference type="Proteomes" id="UP000015729"/>
    </source>
</evidence>
<dbReference type="RefSeq" id="WP_017708918.1">
    <property type="nucleotide sequence ID" value="NZ_ANJL01000018.1"/>
</dbReference>
<evidence type="ECO:0000313" key="1">
    <source>
        <dbReference type="EMBL" id="EPN46682.1"/>
    </source>
</evidence>
<reference evidence="1 2" key="1">
    <citation type="journal article" date="2013" name="PLoS Pathog.">
        <title>Genomic analysis of the Kiwifruit pathogen Pseudomonas syringae pv. actinidiae provides insight into the origins of an emergent plant disease.</title>
        <authorList>
            <person name="McCann H.C."/>
            <person name="Rikkerink E.H."/>
            <person name="Bertels F."/>
            <person name="Fiers M."/>
            <person name="Lu A."/>
            <person name="Rees-George J."/>
            <person name="Andersen M.T."/>
            <person name="Gleave A.P."/>
            <person name="Haubold B."/>
            <person name="Wohlers M.W."/>
            <person name="Guttman D.S."/>
            <person name="Wang P.W."/>
            <person name="Straub C."/>
            <person name="Vanneste J.L."/>
            <person name="Rainey P.B."/>
            <person name="Templeton M.D."/>
        </authorList>
    </citation>
    <scope>NUCLEOTIDE SEQUENCE [LARGE SCALE GENOMIC DNA]</scope>
    <source>
        <strain evidence="1 2">ICMP 18807</strain>
    </source>
</reference>
<dbReference type="PATRIC" id="fig|1194404.4.peg.4831"/>
<dbReference type="Proteomes" id="UP000015729">
    <property type="component" value="Unassembled WGS sequence"/>
</dbReference>
<name>S6TXF1_PSESF</name>
<protein>
    <submittedName>
        <fullName evidence="1">Uncharacterized protein</fullName>
    </submittedName>
</protein>
<dbReference type="AlphaFoldDB" id="S6TXF1"/>
<organism evidence="1 2">
    <name type="scientific">Pseudomonas syringae pv. actinidiae ICMP 18807</name>
    <dbReference type="NCBI Taxonomy" id="1194404"/>
    <lineage>
        <taxon>Bacteria</taxon>
        <taxon>Pseudomonadati</taxon>
        <taxon>Pseudomonadota</taxon>
        <taxon>Gammaproteobacteria</taxon>
        <taxon>Pseudomonadales</taxon>
        <taxon>Pseudomonadaceae</taxon>
        <taxon>Pseudomonas</taxon>
        <taxon>Pseudomonas syringae</taxon>
    </lineage>
</organism>
<sequence>MADPVSTSSTEPWPNNKLMLEAVYEWIRRLDSYPGWREWNRKKLDRVLFDDEWLSDEEREPLEDFNFPPEVDGQYAVVYQYLGLHQTMQVLRDCEYYFRRYPFRGLPVSHSDHLTNVCEMYFGRFYEFRERLKNYLNALDASVSNNKVDVGRYIKLFDKEFDQELRARNSVHHHQRFSDQAIDRIYLTHTLSRDPKGLGWKEERERAYRKVTSEWVARVRSRAAKVEEFLDATSAFALAHCSFLSLTTNLGLGTLKEGL</sequence>
<proteinExistence type="predicted"/>